<protein>
    <recommendedName>
        <fullName evidence="3">15-oxoprostaglandin 13-reductase</fullName>
        <ecNumber evidence="2">1.3.1.48</ecNumber>
    </recommendedName>
    <alternativeName>
        <fullName evidence="3">15-oxoprostaglandin 13-reductase</fullName>
    </alternativeName>
</protein>
<dbReference type="Gene3D" id="3.90.180.10">
    <property type="entry name" value="Medium-chain alcohol dehydrogenases, catalytic domain"/>
    <property type="match status" value="1"/>
</dbReference>
<evidence type="ECO:0000313" key="8">
    <source>
        <dbReference type="Ensembl" id="ENSHHUP00000058615.1"/>
    </source>
</evidence>
<dbReference type="EC" id="1.3.1.48" evidence="2"/>
<evidence type="ECO:0000256" key="1">
    <source>
        <dbReference type="ARBA" id="ARBA00010460"/>
    </source>
</evidence>
<reference evidence="9" key="1">
    <citation type="submission" date="2018-06" db="EMBL/GenBank/DDBJ databases">
        <title>Genome assembly of Danube salmon.</title>
        <authorList>
            <person name="Macqueen D.J."/>
            <person name="Gundappa M.K."/>
        </authorList>
    </citation>
    <scope>NUCLEOTIDE SEQUENCE [LARGE SCALE GENOMIC DNA]</scope>
</reference>
<name>A0A4W5PAL9_9TELE</name>
<evidence type="ECO:0000256" key="4">
    <source>
        <dbReference type="ARBA" id="ARBA00047878"/>
    </source>
</evidence>
<evidence type="ECO:0000256" key="2">
    <source>
        <dbReference type="ARBA" id="ARBA00011981"/>
    </source>
</evidence>
<evidence type="ECO:0000256" key="5">
    <source>
        <dbReference type="ARBA" id="ARBA00048290"/>
    </source>
</evidence>
<feature type="domain" description="Oxidoreductase N-terminal" evidence="7">
    <location>
        <begin position="5"/>
        <end position="40"/>
    </location>
</feature>
<proteinExistence type="inferred from homology"/>
<dbReference type="GeneTree" id="ENSGT00940000170321"/>
<reference evidence="8" key="2">
    <citation type="submission" date="2025-08" db="UniProtKB">
        <authorList>
            <consortium name="Ensembl"/>
        </authorList>
    </citation>
    <scope>IDENTIFICATION</scope>
</reference>
<dbReference type="InterPro" id="IPR041694">
    <property type="entry name" value="ADH_N_2"/>
</dbReference>
<dbReference type="InterPro" id="IPR011032">
    <property type="entry name" value="GroES-like_sf"/>
</dbReference>
<comment type="catalytic activity">
    <reaction evidence="4">
        <text>13,14-dihydro-15-oxo-prostaglandin F1alpha + NADP(+) = 15-oxoprostaglandin F1alpha + NADPH + H(+)</text>
        <dbReference type="Rhea" id="RHEA:50592"/>
        <dbReference type="ChEBI" id="CHEBI:15378"/>
        <dbReference type="ChEBI" id="CHEBI:57783"/>
        <dbReference type="ChEBI" id="CHEBI:58349"/>
        <dbReference type="ChEBI" id="CHEBI:79072"/>
        <dbReference type="ChEBI" id="CHEBI:133411"/>
    </reaction>
    <physiologicalReaction direction="right-to-left" evidence="4">
        <dbReference type="Rhea" id="RHEA:50594"/>
    </physiologicalReaction>
</comment>
<evidence type="ECO:0000256" key="6">
    <source>
        <dbReference type="ARBA" id="ARBA00049070"/>
    </source>
</evidence>
<organism evidence="8 9">
    <name type="scientific">Hucho hucho</name>
    <name type="common">huchen</name>
    <dbReference type="NCBI Taxonomy" id="62062"/>
    <lineage>
        <taxon>Eukaryota</taxon>
        <taxon>Metazoa</taxon>
        <taxon>Chordata</taxon>
        <taxon>Craniata</taxon>
        <taxon>Vertebrata</taxon>
        <taxon>Euteleostomi</taxon>
        <taxon>Actinopterygii</taxon>
        <taxon>Neopterygii</taxon>
        <taxon>Teleostei</taxon>
        <taxon>Protacanthopterygii</taxon>
        <taxon>Salmoniformes</taxon>
        <taxon>Salmonidae</taxon>
        <taxon>Salmoninae</taxon>
        <taxon>Hucho</taxon>
    </lineage>
</organism>
<comment type="similarity">
    <text evidence="1">Belongs to the NADP-dependent oxidoreductase L4BD family.</text>
</comment>
<dbReference type="AlphaFoldDB" id="A0A4W5PAL9"/>
<evidence type="ECO:0000259" key="7">
    <source>
        <dbReference type="Pfam" id="PF16884"/>
    </source>
</evidence>
<accession>A0A4W5PAL9</accession>
<dbReference type="Ensembl" id="ENSHHUT00000060618.1">
    <property type="protein sequence ID" value="ENSHHUP00000058615.1"/>
    <property type="gene ID" value="ENSHHUG00000034868.1"/>
</dbReference>
<comment type="catalytic activity">
    <reaction evidence="6">
        <text>13,14-dihydro-15-oxo-prostaglandin E1 + NADP(+) = 15-oxoprostaglandin E1 + NADPH + H(+)</text>
        <dbReference type="Rhea" id="RHEA:50584"/>
        <dbReference type="ChEBI" id="CHEBI:15378"/>
        <dbReference type="ChEBI" id="CHEBI:57401"/>
        <dbReference type="ChEBI" id="CHEBI:57783"/>
        <dbReference type="ChEBI" id="CHEBI:58349"/>
        <dbReference type="ChEBI" id="CHEBI:133408"/>
    </reaction>
    <physiologicalReaction direction="right-to-left" evidence="6">
        <dbReference type="Rhea" id="RHEA:50586"/>
    </physiologicalReaction>
</comment>
<dbReference type="Proteomes" id="UP000314982">
    <property type="component" value="Unassembled WGS sequence"/>
</dbReference>
<keyword evidence="9" id="KW-1185">Reference proteome</keyword>
<dbReference type="SUPFAM" id="SSF50129">
    <property type="entry name" value="GroES-like"/>
    <property type="match status" value="1"/>
</dbReference>
<comment type="catalytic activity">
    <reaction evidence="5">
        <text>13,14-dihydro-15-oxo-PGF2alpha + NADP(+) = 15-oxoprostaglandin F2alpha + NADPH + H(+)</text>
        <dbReference type="Rhea" id="RHEA:50588"/>
        <dbReference type="ChEBI" id="CHEBI:15378"/>
        <dbReference type="ChEBI" id="CHEBI:57783"/>
        <dbReference type="ChEBI" id="CHEBI:58349"/>
        <dbReference type="ChEBI" id="CHEBI:133374"/>
        <dbReference type="ChEBI" id="CHEBI:133409"/>
    </reaction>
    <physiologicalReaction direction="right-to-left" evidence="5">
        <dbReference type="Rhea" id="RHEA:50590"/>
    </physiologicalReaction>
</comment>
<evidence type="ECO:0000313" key="9">
    <source>
        <dbReference type="Proteomes" id="UP000314982"/>
    </source>
</evidence>
<dbReference type="Pfam" id="PF16884">
    <property type="entry name" value="ADH_N_2"/>
    <property type="match status" value="1"/>
</dbReference>
<evidence type="ECO:0000256" key="3">
    <source>
        <dbReference type="ARBA" id="ARBA00033119"/>
    </source>
</evidence>
<sequence length="62" mass="7277">MVVSKAWTLRQHFQGFPKASDFHLREEMLLQPRDGQVLHSTVEKYMANRNQTGWSSEIDRMG</sequence>
<reference evidence="8" key="3">
    <citation type="submission" date="2025-09" db="UniProtKB">
        <authorList>
            <consortium name="Ensembl"/>
        </authorList>
    </citation>
    <scope>IDENTIFICATION</scope>
</reference>